<dbReference type="GO" id="GO:0032259">
    <property type="term" value="P:methylation"/>
    <property type="evidence" value="ECO:0007669"/>
    <property type="project" value="UniProtKB-KW"/>
</dbReference>
<evidence type="ECO:0000256" key="3">
    <source>
        <dbReference type="ARBA" id="ARBA00011925"/>
    </source>
</evidence>
<dbReference type="PROSITE" id="PS51678">
    <property type="entry name" value="SAM_MT_PRMT"/>
    <property type="match status" value="1"/>
</dbReference>
<evidence type="ECO:0000256" key="4">
    <source>
        <dbReference type="ARBA" id="ARBA00022490"/>
    </source>
</evidence>
<dbReference type="GO" id="GO:0008270">
    <property type="term" value="F:zinc ion binding"/>
    <property type="evidence" value="ECO:0007669"/>
    <property type="project" value="UniProtKB-KW"/>
</dbReference>
<dbReference type="Pfam" id="PF13649">
    <property type="entry name" value="Methyltransf_25"/>
    <property type="match status" value="1"/>
</dbReference>
<evidence type="ECO:0000256" key="12">
    <source>
        <dbReference type="ARBA" id="ARBA00023242"/>
    </source>
</evidence>
<dbReference type="SUPFAM" id="SSF57667">
    <property type="entry name" value="beta-beta-alpha zinc fingers"/>
    <property type="match status" value="1"/>
</dbReference>
<evidence type="ECO:0000256" key="13">
    <source>
        <dbReference type="ARBA" id="ARBA00047384"/>
    </source>
</evidence>
<name>A0A1X2IWJ5_9FUNG</name>
<evidence type="ECO:0000313" key="21">
    <source>
        <dbReference type="Proteomes" id="UP000193560"/>
    </source>
</evidence>
<dbReference type="Proteomes" id="UP000193560">
    <property type="component" value="Unassembled WGS sequence"/>
</dbReference>
<dbReference type="GO" id="GO:0043022">
    <property type="term" value="F:ribosome binding"/>
    <property type="evidence" value="ECO:0007669"/>
    <property type="project" value="EnsemblFungi"/>
</dbReference>
<evidence type="ECO:0000256" key="1">
    <source>
        <dbReference type="ARBA" id="ARBA00004123"/>
    </source>
</evidence>
<accession>A0A1X2IWJ5</accession>
<dbReference type="PANTHER" id="PTHR11006:SF123">
    <property type="entry name" value="RIBOSOMAL PROTEIN ARGININE N-METHYLTRANSFERASE RMT3"/>
    <property type="match status" value="1"/>
</dbReference>
<dbReference type="Gene3D" id="2.70.160.11">
    <property type="entry name" value="Hnrnp arginine n-methyltransferase1"/>
    <property type="match status" value="1"/>
</dbReference>
<dbReference type="FunFam" id="3.40.50.150:FF:000034">
    <property type="entry name" value="Protein arginine N-methyltransferase 3"/>
    <property type="match status" value="1"/>
</dbReference>
<dbReference type="PANTHER" id="PTHR11006">
    <property type="entry name" value="PROTEIN ARGININE N-METHYLTRANSFERASE"/>
    <property type="match status" value="1"/>
</dbReference>
<dbReference type="Pfam" id="PF22528">
    <property type="entry name" value="PRMT_C"/>
    <property type="match status" value="1"/>
</dbReference>
<evidence type="ECO:0000256" key="7">
    <source>
        <dbReference type="ARBA" id="ARBA00022679"/>
    </source>
</evidence>
<evidence type="ECO:0000259" key="17">
    <source>
        <dbReference type="Pfam" id="PF13649"/>
    </source>
</evidence>
<dbReference type="InterPro" id="IPR049482">
    <property type="entry name" value="ANM3-like_C2H2_Zf"/>
</dbReference>
<dbReference type="OrthoDB" id="7848332at2759"/>
<feature type="domain" description="Methyltransferase" evidence="17">
    <location>
        <begin position="278"/>
        <end position="375"/>
    </location>
</feature>
<dbReference type="GO" id="GO:0042054">
    <property type="term" value="F:histone methyltransferase activity"/>
    <property type="evidence" value="ECO:0007669"/>
    <property type="project" value="TreeGrafter"/>
</dbReference>
<dbReference type="GO" id="GO:0042254">
    <property type="term" value="P:ribosome biogenesis"/>
    <property type="evidence" value="ECO:0007669"/>
    <property type="project" value="EnsemblFungi"/>
</dbReference>
<dbReference type="EMBL" id="MCGE01000003">
    <property type="protein sequence ID" value="ORZ23410.1"/>
    <property type="molecule type" value="Genomic_DNA"/>
</dbReference>
<gene>
    <name evidence="20" type="ORF">BCR42DRAFT_404717</name>
</gene>
<dbReference type="InterPro" id="IPR025799">
    <property type="entry name" value="Arg_MeTrfase"/>
</dbReference>
<keyword evidence="21" id="KW-1185">Reference proteome</keyword>
<dbReference type="InterPro" id="IPR029063">
    <property type="entry name" value="SAM-dependent_MTases_sf"/>
</dbReference>
<keyword evidence="11" id="KW-0862">Zinc</keyword>
<evidence type="ECO:0000256" key="11">
    <source>
        <dbReference type="ARBA" id="ARBA00022833"/>
    </source>
</evidence>
<comment type="catalytic activity">
    <reaction evidence="13">
        <text>L-arginyl-[protein] + 2 S-adenosyl-L-methionine = N(omega),N(omega)-dimethyl-L-arginyl-[protein] + 2 S-adenosyl-L-homocysteine + 2 H(+)</text>
        <dbReference type="Rhea" id="RHEA:48096"/>
        <dbReference type="Rhea" id="RHEA-COMP:10532"/>
        <dbReference type="Rhea" id="RHEA-COMP:11991"/>
        <dbReference type="ChEBI" id="CHEBI:15378"/>
        <dbReference type="ChEBI" id="CHEBI:29965"/>
        <dbReference type="ChEBI" id="CHEBI:57856"/>
        <dbReference type="ChEBI" id="CHEBI:59789"/>
        <dbReference type="ChEBI" id="CHEBI:61897"/>
        <dbReference type="EC" id="2.1.1.319"/>
    </reaction>
    <physiologicalReaction direction="left-to-right" evidence="13">
        <dbReference type="Rhea" id="RHEA:48097"/>
    </physiologicalReaction>
</comment>
<comment type="catalytic activity">
    <reaction evidence="14">
        <text>L-arginyl-[protein] + S-adenosyl-L-methionine = N(omega)-methyl-L-arginyl-[protein] + S-adenosyl-L-homocysteine + H(+)</text>
        <dbReference type="Rhea" id="RHEA:48100"/>
        <dbReference type="Rhea" id="RHEA-COMP:10532"/>
        <dbReference type="Rhea" id="RHEA-COMP:11990"/>
        <dbReference type="ChEBI" id="CHEBI:15378"/>
        <dbReference type="ChEBI" id="CHEBI:29965"/>
        <dbReference type="ChEBI" id="CHEBI:57856"/>
        <dbReference type="ChEBI" id="CHEBI:59789"/>
        <dbReference type="ChEBI" id="CHEBI:65280"/>
    </reaction>
    <physiologicalReaction direction="left-to-right" evidence="14">
        <dbReference type="Rhea" id="RHEA:48101"/>
    </physiologicalReaction>
</comment>
<sequence>MERKITPSLAGIRPGASSGSVYSTSEYAPSEFDPQDESWEDWENEGLESRCLFCPSTFDIPEEAFSHCKSTHGFDFLQVKRSLGLDFYKCIRMINHIRRQVQEQPELADTKSYTFTGNESFWNDDSLLQSVLEDDALLHAFEELELLDEDDQADQPTATITTTAPTPKVDLSKVQPSTELENRLLQLLQETLERSTNLEGQFEEYKSMVKSNFFDHLVDANGNDSKSDKRGLNDEANYYFNGYAHNDIHEQMLKDKARTEAYRDFVYENKDIFKNKVVLDVGCGTGILSMFAAKAGAKQVISVDNSAIIEKAKLNVQENGLDHIITLVRGKVEEIEIPVKQVDIIISEWMGYFLLFEAMLDSVLVARDRWLAPDGIMAPSHTRILMAALDDEDLKDDRVNFWNDVYGFKMTAMKEPVINEAIVDFIKPSTVMSNVVTLKDLYLQTITSQKLDFITKFELDIKRDGVIYAFGGWFDTWFTRDGHPIPLEQAEQHVDGETFLTTGPFGEDTHWKQTSFILETPLQVKRDSKITGTFVCHKGLDNPRELECEIEYSLDGGDALVQHYMVRC</sequence>
<evidence type="ECO:0000259" key="18">
    <source>
        <dbReference type="Pfam" id="PF21137"/>
    </source>
</evidence>
<evidence type="ECO:0000256" key="2">
    <source>
        <dbReference type="ARBA" id="ARBA00004514"/>
    </source>
</evidence>
<dbReference type="GO" id="GO:0005829">
    <property type="term" value="C:cytosol"/>
    <property type="evidence" value="ECO:0007669"/>
    <property type="project" value="UniProtKB-SubCell"/>
</dbReference>
<dbReference type="InterPro" id="IPR036236">
    <property type="entry name" value="Znf_C2H2_sf"/>
</dbReference>
<dbReference type="GO" id="GO:0035242">
    <property type="term" value="F:protein-arginine omega-N asymmetric methyltransferase activity"/>
    <property type="evidence" value="ECO:0007669"/>
    <property type="project" value="UniProtKB-EC"/>
</dbReference>
<evidence type="ECO:0000256" key="16">
    <source>
        <dbReference type="SAM" id="MobiDB-lite"/>
    </source>
</evidence>
<keyword evidence="5" id="KW-0597">Phosphoprotein</keyword>
<evidence type="ECO:0000256" key="8">
    <source>
        <dbReference type="ARBA" id="ARBA00022691"/>
    </source>
</evidence>
<evidence type="ECO:0000256" key="9">
    <source>
        <dbReference type="ARBA" id="ARBA00022723"/>
    </source>
</evidence>
<feature type="compositionally biased region" description="Polar residues" evidence="16">
    <location>
        <begin position="17"/>
        <end position="27"/>
    </location>
</feature>
<protein>
    <recommendedName>
        <fullName evidence="3">type I protein arginine methyltransferase</fullName>
        <ecNumber evidence="3">2.1.1.319</ecNumber>
    </recommendedName>
</protein>
<proteinExistence type="predicted"/>
<evidence type="ECO:0000256" key="6">
    <source>
        <dbReference type="ARBA" id="ARBA00022603"/>
    </source>
</evidence>
<keyword evidence="12" id="KW-0539">Nucleus</keyword>
<keyword evidence="6 15" id="KW-0489">Methyltransferase</keyword>
<keyword evidence="7 15" id="KW-0808">Transferase</keyword>
<evidence type="ECO:0000313" key="20">
    <source>
        <dbReference type="EMBL" id="ORZ23410.1"/>
    </source>
</evidence>
<dbReference type="InterPro" id="IPR041698">
    <property type="entry name" value="Methyltransf_25"/>
</dbReference>
<dbReference type="Pfam" id="PF21137">
    <property type="entry name" value="ANM3_C2H2_Zf"/>
    <property type="match status" value="1"/>
</dbReference>
<comment type="subcellular location">
    <subcellularLocation>
        <location evidence="2">Cytoplasm</location>
        <location evidence="2">Cytosol</location>
    </subcellularLocation>
    <subcellularLocation>
        <location evidence="1">Nucleus</location>
    </subcellularLocation>
</comment>
<evidence type="ECO:0000256" key="5">
    <source>
        <dbReference type="ARBA" id="ARBA00022553"/>
    </source>
</evidence>
<feature type="domain" description="Protein arginine N-methyltransferase" evidence="19">
    <location>
        <begin position="384"/>
        <end position="555"/>
    </location>
</feature>
<reference evidence="20 21" key="1">
    <citation type="submission" date="2016-07" db="EMBL/GenBank/DDBJ databases">
        <title>Pervasive Adenine N6-methylation of Active Genes in Fungi.</title>
        <authorList>
            <consortium name="DOE Joint Genome Institute"/>
            <person name="Mondo S.J."/>
            <person name="Dannebaum R.O."/>
            <person name="Kuo R.C."/>
            <person name="Labutti K."/>
            <person name="Haridas S."/>
            <person name="Kuo A."/>
            <person name="Salamov A."/>
            <person name="Ahrendt S.R."/>
            <person name="Lipzen A."/>
            <person name="Sullivan W."/>
            <person name="Andreopoulos W.B."/>
            <person name="Clum A."/>
            <person name="Lindquist E."/>
            <person name="Daum C."/>
            <person name="Ramamoorthy G.K."/>
            <person name="Gryganskyi A."/>
            <person name="Culley D."/>
            <person name="Magnuson J.K."/>
            <person name="James T.Y."/>
            <person name="O'Malley M.A."/>
            <person name="Stajich J.E."/>
            <person name="Spatafora J.W."/>
            <person name="Visel A."/>
            <person name="Grigoriev I.V."/>
        </authorList>
    </citation>
    <scope>NUCLEOTIDE SEQUENCE [LARGE SCALE GENOMIC DNA]</scope>
    <source>
        <strain evidence="20 21">NRRL 1336</strain>
    </source>
</reference>
<comment type="caution">
    <text evidence="20">The sequence shown here is derived from an EMBL/GenBank/DDBJ whole genome shotgun (WGS) entry which is preliminary data.</text>
</comment>
<evidence type="ECO:0000259" key="19">
    <source>
        <dbReference type="Pfam" id="PF22528"/>
    </source>
</evidence>
<evidence type="ECO:0000256" key="15">
    <source>
        <dbReference type="PROSITE-ProRule" id="PRU01015"/>
    </source>
</evidence>
<keyword evidence="10" id="KW-0863">Zinc-finger</keyword>
<evidence type="ECO:0000256" key="14">
    <source>
        <dbReference type="ARBA" id="ARBA00049303"/>
    </source>
</evidence>
<dbReference type="InterPro" id="IPR055135">
    <property type="entry name" value="PRMT_dom"/>
</dbReference>
<keyword evidence="4" id="KW-0963">Cytoplasm</keyword>
<dbReference type="SUPFAM" id="SSF53335">
    <property type="entry name" value="S-adenosyl-L-methionine-dependent methyltransferases"/>
    <property type="match status" value="1"/>
</dbReference>
<dbReference type="AlphaFoldDB" id="A0A1X2IWJ5"/>
<feature type="domain" description="Protein arginine N-methyltransferase 3-like C2H2 zinc finger" evidence="18">
    <location>
        <begin position="80"/>
        <end position="126"/>
    </location>
</feature>
<dbReference type="GO" id="GO:0005634">
    <property type="term" value="C:nucleus"/>
    <property type="evidence" value="ECO:0007669"/>
    <property type="project" value="UniProtKB-SubCell"/>
</dbReference>
<keyword evidence="8 15" id="KW-0949">S-adenosyl-L-methionine</keyword>
<organism evidence="20 21">
    <name type="scientific">Absidia repens</name>
    <dbReference type="NCBI Taxonomy" id="90262"/>
    <lineage>
        <taxon>Eukaryota</taxon>
        <taxon>Fungi</taxon>
        <taxon>Fungi incertae sedis</taxon>
        <taxon>Mucoromycota</taxon>
        <taxon>Mucoromycotina</taxon>
        <taxon>Mucoromycetes</taxon>
        <taxon>Mucorales</taxon>
        <taxon>Cunninghamellaceae</taxon>
        <taxon>Absidia</taxon>
    </lineage>
</organism>
<dbReference type="STRING" id="90262.A0A1X2IWJ5"/>
<evidence type="ECO:0000256" key="10">
    <source>
        <dbReference type="ARBA" id="ARBA00022771"/>
    </source>
</evidence>
<feature type="region of interest" description="Disordered" evidence="16">
    <location>
        <begin position="1"/>
        <end position="39"/>
    </location>
</feature>
<keyword evidence="9" id="KW-0479">Metal-binding</keyword>
<dbReference type="CDD" id="cd02440">
    <property type="entry name" value="AdoMet_MTases"/>
    <property type="match status" value="1"/>
</dbReference>
<dbReference type="EC" id="2.1.1.319" evidence="3"/>
<dbReference type="Gene3D" id="3.40.50.150">
    <property type="entry name" value="Vaccinia Virus protein VP39"/>
    <property type="match status" value="1"/>
</dbReference>